<dbReference type="OrthoDB" id="9806902at2"/>
<proteinExistence type="predicted"/>
<evidence type="ECO:0000313" key="2">
    <source>
        <dbReference type="Proteomes" id="UP000198822"/>
    </source>
</evidence>
<name>A0A1G8EPC7_9MICO</name>
<keyword evidence="1" id="KW-0378">Hydrolase</keyword>
<accession>A0A1G8EPC7</accession>
<dbReference type="Proteomes" id="UP000198822">
    <property type="component" value="Chromosome I"/>
</dbReference>
<dbReference type="RefSeq" id="WP_092504866.1">
    <property type="nucleotide sequence ID" value="NZ_LT629695.1"/>
</dbReference>
<protein>
    <submittedName>
        <fullName evidence="1">Lysophospholipase, alpha-beta hydrolase superfamily</fullName>
    </submittedName>
</protein>
<dbReference type="EMBL" id="LT629695">
    <property type="protein sequence ID" value="SDH71677.1"/>
    <property type="molecule type" value="Genomic_DNA"/>
</dbReference>
<dbReference type="SUPFAM" id="SSF53474">
    <property type="entry name" value="alpha/beta-Hydrolases"/>
    <property type="match status" value="1"/>
</dbReference>
<gene>
    <name evidence="1" type="ORF">SAMN04489720_2132</name>
</gene>
<organism evidence="1 2">
    <name type="scientific">Agrococcus jejuensis</name>
    <dbReference type="NCBI Taxonomy" id="399736"/>
    <lineage>
        <taxon>Bacteria</taxon>
        <taxon>Bacillati</taxon>
        <taxon>Actinomycetota</taxon>
        <taxon>Actinomycetes</taxon>
        <taxon>Micrococcales</taxon>
        <taxon>Microbacteriaceae</taxon>
        <taxon>Agrococcus</taxon>
    </lineage>
</organism>
<dbReference type="InterPro" id="IPR029058">
    <property type="entry name" value="AB_hydrolase_fold"/>
</dbReference>
<reference evidence="2" key="1">
    <citation type="submission" date="2016-10" db="EMBL/GenBank/DDBJ databases">
        <authorList>
            <person name="Varghese N."/>
            <person name="Submissions S."/>
        </authorList>
    </citation>
    <scope>NUCLEOTIDE SEQUENCE [LARGE SCALE GENOMIC DNA]</scope>
    <source>
        <strain evidence="2">DSM 22002</strain>
    </source>
</reference>
<keyword evidence="2" id="KW-1185">Reference proteome</keyword>
<dbReference type="Gene3D" id="3.40.50.1820">
    <property type="entry name" value="alpha/beta hydrolase"/>
    <property type="match status" value="1"/>
</dbReference>
<evidence type="ECO:0000313" key="1">
    <source>
        <dbReference type="EMBL" id="SDH71677.1"/>
    </source>
</evidence>
<dbReference type="AlphaFoldDB" id="A0A1G8EPC7"/>
<sequence length="239" mass="24135">MTFAPHPVTAIDVVPAATTRRGRVLVLQGRGDAPAHYARLANRLAVDGYEVGIAQVPPATPAEVAAAWAAFVEGTEQPQVVVAADTAAGLVAAALAEGIVDASPSAVVLAGLAVPGAARAEAEGDETQELRSACPIHAGVVRAAGARALADSAIDPVWPEGAAALPVLAIHGAADAIAPLEDATALLARWHAEVVVVAGGLHDVLNDVAHRSVAAEIVQLLERVRLDAAAAPILERRAA</sequence>
<dbReference type="GO" id="GO:0016787">
    <property type="term" value="F:hydrolase activity"/>
    <property type="evidence" value="ECO:0007669"/>
    <property type="project" value="UniProtKB-KW"/>
</dbReference>
<dbReference type="STRING" id="399736.SAMN04489720_2132"/>